<dbReference type="GO" id="GO:0042626">
    <property type="term" value="F:ATPase-coupled transmembrane transporter activity"/>
    <property type="evidence" value="ECO:0007669"/>
    <property type="project" value="TreeGrafter"/>
</dbReference>
<feature type="domain" description="ABC transporter" evidence="7">
    <location>
        <begin position="107"/>
        <end position="338"/>
    </location>
</feature>
<evidence type="ECO:0000256" key="6">
    <source>
        <dbReference type="SAM" id="Phobius"/>
    </source>
</evidence>
<dbReference type="InterPro" id="IPR036640">
    <property type="entry name" value="ABC1_TM_sf"/>
</dbReference>
<name>H0EKJ9_GLAL7</name>
<evidence type="ECO:0000256" key="2">
    <source>
        <dbReference type="ARBA" id="ARBA00022741"/>
    </source>
</evidence>
<dbReference type="InParanoid" id="H0EKJ9"/>
<dbReference type="InterPro" id="IPR003439">
    <property type="entry name" value="ABC_transporter-like_ATP-bd"/>
</dbReference>
<keyword evidence="2" id="KW-0547">Nucleotide-binding</keyword>
<dbReference type="FunFam" id="3.40.50.300:FF:001854">
    <property type="entry name" value="ABC multidrug transporter (Eurofung)"/>
    <property type="match status" value="1"/>
</dbReference>
<evidence type="ECO:0000256" key="5">
    <source>
        <dbReference type="ARBA" id="ARBA00023136"/>
    </source>
</evidence>
<proteinExistence type="predicted"/>
<dbReference type="SMART" id="SM00382">
    <property type="entry name" value="AAA"/>
    <property type="match status" value="1"/>
</dbReference>
<dbReference type="GO" id="GO:0005524">
    <property type="term" value="F:ATP binding"/>
    <property type="evidence" value="ECO:0007669"/>
    <property type="project" value="UniProtKB-KW"/>
</dbReference>
<keyword evidence="4 6" id="KW-1133">Transmembrane helix</keyword>
<dbReference type="InterPro" id="IPR017871">
    <property type="entry name" value="ABC_transporter-like_CS"/>
</dbReference>
<dbReference type="InterPro" id="IPR027417">
    <property type="entry name" value="P-loop_NTPase"/>
</dbReference>
<evidence type="ECO:0000256" key="1">
    <source>
        <dbReference type="ARBA" id="ARBA00022692"/>
    </source>
</evidence>
<dbReference type="OrthoDB" id="6500128at2759"/>
<dbReference type="GO" id="GO:0016887">
    <property type="term" value="F:ATP hydrolysis activity"/>
    <property type="evidence" value="ECO:0007669"/>
    <property type="project" value="InterPro"/>
</dbReference>
<dbReference type="Gene3D" id="3.40.50.300">
    <property type="entry name" value="P-loop containing nucleotide triphosphate hydrolases"/>
    <property type="match status" value="2"/>
</dbReference>
<dbReference type="InterPro" id="IPR003593">
    <property type="entry name" value="AAA+_ATPase"/>
</dbReference>
<dbReference type="Gene3D" id="1.20.1560.10">
    <property type="entry name" value="ABC transporter type 1, transmembrane domain"/>
    <property type="match status" value="1"/>
</dbReference>
<evidence type="ECO:0000313" key="8">
    <source>
        <dbReference type="EMBL" id="EHL00924.1"/>
    </source>
</evidence>
<keyword evidence="3" id="KW-0067">ATP-binding</keyword>
<organism evidence="8 9">
    <name type="scientific">Glarea lozoyensis (strain ATCC 74030 / MF5533)</name>
    <dbReference type="NCBI Taxonomy" id="1104152"/>
    <lineage>
        <taxon>Eukaryota</taxon>
        <taxon>Fungi</taxon>
        <taxon>Dikarya</taxon>
        <taxon>Ascomycota</taxon>
        <taxon>Pezizomycotina</taxon>
        <taxon>Leotiomycetes</taxon>
        <taxon>Helotiales</taxon>
        <taxon>Helotiaceae</taxon>
        <taxon>Glarea</taxon>
    </lineage>
</organism>
<dbReference type="PROSITE" id="PS00211">
    <property type="entry name" value="ABC_TRANSPORTER_1"/>
    <property type="match status" value="1"/>
</dbReference>
<dbReference type="InterPro" id="IPR050173">
    <property type="entry name" value="ABC_transporter_C-like"/>
</dbReference>
<dbReference type="PANTHER" id="PTHR24223">
    <property type="entry name" value="ATP-BINDING CASSETTE SUB-FAMILY C"/>
    <property type="match status" value="1"/>
</dbReference>
<evidence type="ECO:0000259" key="7">
    <source>
        <dbReference type="PROSITE" id="PS50893"/>
    </source>
</evidence>
<keyword evidence="1 6" id="KW-0812">Transmembrane</keyword>
<dbReference type="PANTHER" id="PTHR24223:SF345">
    <property type="entry name" value="ABC MULTIDRUG TRANSPORTER (EUROFUNG)"/>
    <property type="match status" value="1"/>
</dbReference>
<keyword evidence="9" id="KW-1185">Reference proteome</keyword>
<comment type="caution">
    <text evidence="8">The sequence shown here is derived from an EMBL/GenBank/DDBJ whole genome shotgun (WGS) entry which is preliminary data.</text>
</comment>
<evidence type="ECO:0000313" key="9">
    <source>
        <dbReference type="Proteomes" id="UP000005446"/>
    </source>
</evidence>
<gene>
    <name evidence="8" type="ORF">M7I_3097</name>
</gene>
<feature type="transmembrane region" description="Helical" evidence="6">
    <location>
        <begin position="34"/>
        <end position="56"/>
    </location>
</feature>
<sequence length="735" mass="80217">MKHLRISGLAAPVESLIQKMRVDELKSAAKFRTIYIIVVTLGYLPMALSTVMTFAVTSEGLDVSIQTFLEQPQRVDFRMAYSQDSETGSETGSSAYADSEHDTKSAISITGGNFGWETNKIALKDINLTIPSSRLTMVVGPIASGKSTLCTVLLGEIPVSRGHVSLSSNFMSRKVGYCGQTPYLSNASIKENIIGFSPFNQARYDEAVKASMLEQDLSILPKGDDTSVGSSGISLSGGQKQRVSIARALYLDTNFFIFDDILSGLDADTEAQVFERVFGPNGILRHRNATVVLCTHSIRHLPAADHVIALGEHGTIVEQGSFSDLAANENYIQGLDIKPLEAEKRDSTQITDTKVAISASTVVATPKKVAAGFSHMDERSRLVGVSNIHRHYIASLGKTSVLAFTIFGVGWGFFYNFANIWLTFWAKDVASGTSSRSNSFYIGIYALFQVAYVASMFFCFLICFRLMIKVSGSKLHKDALKTMINAPLRFFATTDTGSHFLDTINGVATFRAFGWIQDGNILNYIVRWYTQIETSIGALLMTEGNTPSPHKLNQANPLSGKSSTILLLLRLLDPLSFTSQNITIDSLPLHKIDRSTLRQRIIAVPQDPVFLPDGTSIMVNLDPYSVSSAAECEDVLSVVGLSGLITLRGGIGEALTPASLSQGQKQLFSLARAILRRRIRSRDHEATFGTMTTSEKQSFSTSNTSGGILLLDEVSSSVDRDTDRAMQKIIMDEIK</sequence>
<dbReference type="SUPFAM" id="SSF90123">
    <property type="entry name" value="ABC transporter transmembrane region"/>
    <property type="match status" value="1"/>
</dbReference>
<feature type="transmembrane region" description="Helical" evidence="6">
    <location>
        <begin position="400"/>
        <end position="422"/>
    </location>
</feature>
<dbReference type="Pfam" id="PF00005">
    <property type="entry name" value="ABC_tran"/>
    <property type="match status" value="2"/>
</dbReference>
<dbReference type="PROSITE" id="PS50893">
    <property type="entry name" value="ABC_TRANSPORTER_2"/>
    <property type="match status" value="1"/>
</dbReference>
<protein>
    <submittedName>
        <fullName evidence="8">Putative Canalicular multispecific organic anion transporter 1</fullName>
    </submittedName>
</protein>
<feature type="transmembrane region" description="Helical" evidence="6">
    <location>
        <begin position="442"/>
        <end position="468"/>
    </location>
</feature>
<keyword evidence="5 6" id="KW-0472">Membrane</keyword>
<dbReference type="HOGENOM" id="CLU_377240_0_0_1"/>
<evidence type="ECO:0000256" key="4">
    <source>
        <dbReference type="ARBA" id="ARBA00022989"/>
    </source>
</evidence>
<accession>H0EKJ9</accession>
<evidence type="ECO:0000256" key="3">
    <source>
        <dbReference type="ARBA" id="ARBA00022840"/>
    </source>
</evidence>
<reference evidence="8 9" key="1">
    <citation type="journal article" date="2012" name="Eukaryot. Cell">
        <title>Genome sequence of the fungus Glarea lozoyensis: the first genome sequence of a species from the Helotiaceae family.</title>
        <authorList>
            <person name="Youssar L."/>
            <person name="Gruening B.A."/>
            <person name="Erxleben A."/>
            <person name="Guenther S."/>
            <person name="Huettel W."/>
        </authorList>
    </citation>
    <scope>NUCLEOTIDE SEQUENCE [LARGE SCALE GENOMIC DNA]</scope>
    <source>
        <strain evidence="9">ATCC 74030 / MF5533</strain>
    </source>
</reference>
<dbReference type="SUPFAM" id="SSF52540">
    <property type="entry name" value="P-loop containing nucleoside triphosphate hydrolases"/>
    <property type="match status" value="2"/>
</dbReference>
<dbReference type="EMBL" id="AGUE01000071">
    <property type="protein sequence ID" value="EHL00924.1"/>
    <property type="molecule type" value="Genomic_DNA"/>
</dbReference>
<dbReference type="Proteomes" id="UP000005446">
    <property type="component" value="Unassembled WGS sequence"/>
</dbReference>
<dbReference type="GO" id="GO:0016020">
    <property type="term" value="C:membrane"/>
    <property type="evidence" value="ECO:0007669"/>
    <property type="project" value="InterPro"/>
</dbReference>
<dbReference type="AlphaFoldDB" id="H0EKJ9"/>